<reference evidence="1 2" key="1">
    <citation type="submission" date="2021-06" db="EMBL/GenBank/DDBJ databases">
        <authorList>
            <person name="Kallberg Y."/>
            <person name="Tangrot J."/>
            <person name="Rosling A."/>
        </authorList>
    </citation>
    <scope>NUCLEOTIDE SEQUENCE [LARGE SCALE GENOMIC DNA]</scope>
    <source>
        <strain evidence="1 2">120-4 pot B 10/14</strain>
    </source>
</reference>
<evidence type="ECO:0000313" key="1">
    <source>
        <dbReference type="EMBL" id="CAG8617934.1"/>
    </source>
</evidence>
<sequence length="66" mass="7699">EKIDFSLRTIPDRVLRGTFTADFLIIILSYNGSTKKSCPCHLFDVEKSKSDVFIYLRFLHKLYVAK</sequence>
<keyword evidence="2" id="KW-1185">Reference proteome</keyword>
<name>A0ABN7ULQ1_GIGMA</name>
<dbReference type="Proteomes" id="UP000789901">
    <property type="component" value="Unassembled WGS sequence"/>
</dbReference>
<dbReference type="EMBL" id="CAJVQB010003796">
    <property type="protein sequence ID" value="CAG8617934.1"/>
    <property type="molecule type" value="Genomic_DNA"/>
</dbReference>
<comment type="caution">
    <text evidence="1">The sequence shown here is derived from an EMBL/GenBank/DDBJ whole genome shotgun (WGS) entry which is preliminary data.</text>
</comment>
<evidence type="ECO:0000313" key="2">
    <source>
        <dbReference type="Proteomes" id="UP000789901"/>
    </source>
</evidence>
<organism evidence="1 2">
    <name type="scientific">Gigaspora margarita</name>
    <dbReference type="NCBI Taxonomy" id="4874"/>
    <lineage>
        <taxon>Eukaryota</taxon>
        <taxon>Fungi</taxon>
        <taxon>Fungi incertae sedis</taxon>
        <taxon>Mucoromycota</taxon>
        <taxon>Glomeromycotina</taxon>
        <taxon>Glomeromycetes</taxon>
        <taxon>Diversisporales</taxon>
        <taxon>Gigasporaceae</taxon>
        <taxon>Gigaspora</taxon>
    </lineage>
</organism>
<proteinExistence type="predicted"/>
<accession>A0ABN7ULQ1</accession>
<gene>
    <name evidence="1" type="ORF">GMARGA_LOCUS7690</name>
</gene>
<protein>
    <submittedName>
        <fullName evidence="1">30260_t:CDS:1</fullName>
    </submittedName>
</protein>
<feature type="non-terminal residue" evidence="1">
    <location>
        <position position="1"/>
    </location>
</feature>